<dbReference type="PROSITE" id="PS50043">
    <property type="entry name" value="HTH_LUXR_2"/>
    <property type="match status" value="1"/>
</dbReference>
<dbReference type="CDD" id="cd06170">
    <property type="entry name" value="LuxR_C_like"/>
    <property type="match status" value="1"/>
</dbReference>
<keyword evidence="9" id="KW-1185">Reference proteome</keyword>
<dbReference type="PANTHER" id="PTHR43214:SF24">
    <property type="entry name" value="TRANSCRIPTIONAL REGULATORY PROTEIN NARL-RELATED"/>
    <property type="match status" value="1"/>
</dbReference>
<keyword evidence="3" id="KW-0238">DNA-binding</keyword>
<dbReference type="SMART" id="SM00448">
    <property type="entry name" value="REC"/>
    <property type="match status" value="1"/>
</dbReference>
<dbReference type="InterPro" id="IPR000792">
    <property type="entry name" value="Tscrpt_reg_LuxR_C"/>
</dbReference>
<dbReference type="Pfam" id="PF00196">
    <property type="entry name" value="GerE"/>
    <property type="match status" value="1"/>
</dbReference>
<dbReference type="CDD" id="cd17535">
    <property type="entry name" value="REC_NarL-like"/>
    <property type="match status" value="1"/>
</dbReference>
<dbReference type="SUPFAM" id="SSF52172">
    <property type="entry name" value="CheY-like"/>
    <property type="match status" value="1"/>
</dbReference>
<dbReference type="SMART" id="SM00421">
    <property type="entry name" value="HTH_LUXR"/>
    <property type="match status" value="1"/>
</dbReference>
<dbReference type="PRINTS" id="PR00038">
    <property type="entry name" value="HTHLUXR"/>
</dbReference>
<keyword evidence="2" id="KW-0805">Transcription regulation</keyword>
<dbReference type="InterPro" id="IPR058245">
    <property type="entry name" value="NreC/VraR/RcsB-like_REC"/>
</dbReference>
<feature type="modified residue" description="4-aspartylphosphate" evidence="5">
    <location>
        <position position="54"/>
    </location>
</feature>
<evidence type="ECO:0000256" key="5">
    <source>
        <dbReference type="PROSITE-ProRule" id="PRU00169"/>
    </source>
</evidence>
<evidence type="ECO:0000259" key="7">
    <source>
        <dbReference type="PROSITE" id="PS50110"/>
    </source>
</evidence>
<organism evidence="8 9">
    <name type="scientific">Saccharopolyspora erythraea</name>
    <name type="common">Streptomyces erythraeus</name>
    <dbReference type="NCBI Taxonomy" id="1836"/>
    <lineage>
        <taxon>Bacteria</taxon>
        <taxon>Bacillati</taxon>
        <taxon>Actinomycetota</taxon>
        <taxon>Actinomycetes</taxon>
        <taxon>Pseudonocardiales</taxon>
        <taxon>Pseudonocardiaceae</taxon>
        <taxon>Saccharopolyspora</taxon>
    </lineage>
</organism>
<feature type="domain" description="HTH luxR-type" evidence="6">
    <location>
        <begin position="150"/>
        <end position="215"/>
    </location>
</feature>
<dbReference type="PANTHER" id="PTHR43214">
    <property type="entry name" value="TWO-COMPONENT RESPONSE REGULATOR"/>
    <property type="match status" value="1"/>
</dbReference>
<evidence type="ECO:0000259" key="6">
    <source>
        <dbReference type="PROSITE" id="PS50043"/>
    </source>
</evidence>
<dbReference type="InterPro" id="IPR011006">
    <property type="entry name" value="CheY-like_superfamily"/>
</dbReference>
<dbReference type="InterPro" id="IPR001789">
    <property type="entry name" value="Sig_transdc_resp-reg_receiver"/>
</dbReference>
<dbReference type="RefSeq" id="WP_009949607.1">
    <property type="nucleotide sequence ID" value="NZ_BAAAGS010000068.1"/>
</dbReference>
<feature type="domain" description="Response regulatory" evidence="7">
    <location>
        <begin position="3"/>
        <end position="119"/>
    </location>
</feature>
<keyword evidence="4" id="KW-0804">Transcription</keyword>
<evidence type="ECO:0000313" key="8">
    <source>
        <dbReference type="EMBL" id="GAA0555835.1"/>
    </source>
</evidence>
<comment type="caution">
    <text evidence="8">The sequence shown here is derived from an EMBL/GenBank/DDBJ whole genome shotgun (WGS) entry which is preliminary data.</text>
</comment>
<dbReference type="Gene3D" id="3.40.50.2300">
    <property type="match status" value="1"/>
</dbReference>
<evidence type="ECO:0000313" key="9">
    <source>
        <dbReference type="Proteomes" id="UP001500729"/>
    </source>
</evidence>
<dbReference type="InterPro" id="IPR016032">
    <property type="entry name" value="Sig_transdc_resp-reg_C-effctor"/>
</dbReference>
<dbReference type="Proteomes" id="UP001500729">
    <property type="component" value="Unassembled WGS sequence"/>
</dbReference>
<dbReference type="EMBL" id="BAAAGS010000068">
    <property type="protein sequence ID" value="GAA0555835.1"/>
    <property type="molecule type" value="Genomic_DNA"/>
</dbReference>
<name>A0ABP3NXD8_SACER</name>
<gene>
    <name evidence="8" type="ORF">GCM10009533_62090</name>
</gene>
<accession>A0ABP3NXD8</accession>
<proteinExistence type="predicted"/>
<evidence type="ECO:0000256" key="1">
    <source>
        <dbReference type="ARBA" id="ARBA00022553"/>
    </source>
</evidence>
<sequence>MIRVLVADDEPLARAGVRTALEADPGIEVVAEAAGGHEALELARTHRPDVALIDIAMPGVDGIAVADELGRTMAGTRVLLLTELREESHIPCSLTAGASGFLLKSAENGEPAEGVRSAAGGGVALTPEIARWIVEQLGAAGSPAANTTRARELIVGLTPREREILALLGRGLTDAQIARRMHVVEGTVEVFVDTILRSVQVHNRVQAALIAHEAGLVEREPV</sequence>
<evidence type="ECO:0000256" key="3">
    <source>
        <dbReference type="ARBA" id="ARBA00023125"/>
    </source>
</evidence>
<keyword evidence="1 5" id="KW-0597">Phosphoprotein</keyword>
<evidence type="ECO:0000256" key="4">
    <source>
        <dbReference type="ARBA" id="ARBA00023163"/>
    </source>
</evidence>
<evidence type="ECO:0000256" key="2">
    <source>
        <dbReference type="ARBA" id="ARBA00023015"/>
    </source>
</evidence>
<reference evidence="9" key="1">
    <citation type="journal article" date="2019" name="Int. J. Syst. Evol. Microbiol.">
        <title>The Global Catalogue of Microorganisms (GCM) 10K type strain sequencing project: providing services to taxonomists for standard genome sequencing and annotation.</title>
        <authorList>
            <consortium name="The Broad Institute Genomics Platform"/>
            <consortium name="The Broad Institute Genome Sequencing Center for Infectious Disease"/>
            <person name="Wu L."/>
            <person name="Ma J."/>
        </authorList>
    </citation>
    <scope>NUCLEOTIDE SEQUENCE [LARGE SCALE GENOMIC DNA]</scope>
    <source>
        <strain evidence="9">JCM 10303</strain>
    </source>
</reference>
<dbReference type="InterPro" id="IPR039420">
    <property type="entry name" value="WalR-like"/>
</dbReference>
<protein>
    <submittedName>
        <fullName evidence="8">Response regulator transcription factor</fullName>
    </submittedName>
</protein>
<dbReference type="SUPFAM" id="SSF46894">
    <property type="entry name" value="C-terminal effector domain of the bipartite response regulators"/>
    <property type="match status" value="1"/>
</dbReference>
<dbReference type="PROSITE" id="PS50110">
    <property type="entry name" value="RESPONSE_REGULATORY"/>
    <property type="match status" value="1"/>
</dbReference>
<dbReference type="Pfam" id="PF00072">
    <property type="entry name" value="Response_reg"/>
    <property type="match status" value="1"/>
</dbReference>